<protein>
    <submittedName>
        <fullName evidence="2">Uncharacterized protein</fullName>
    </submittedName>
</protein>
<accession>A0A6G1HSF6</accession>
<reference evidence="2" key="1">
    <citation type="journal article" date="2020" name="Stud. Mycol.">
        <title>101 Dothideomycetes genomes: a test case for predicting lifestyles and emergence of pathogens.</title>
        <authorList>
            <person name="Haridas S."/>
            <person name="Albert R."/>
            <person name="Binder M."/>
            <person name="Bloem J."/>
            <person name="Labutti K."/>
            <person name="Salamov A."/>
            <person name="Andreopoulos B."/>
            <person name="Baker S."/>
            <person name="Barry K."/>
            <person name="Bills G."/>
            <person name="Bluhm B."/>
            <person name="Cannon C."/>
            <person name="Castanera R."/>
            <person name="Culley D."/>
            <person name="Daum C."/>
            <person name="Ezra D."/>
            <person name="Gonzalez J."/>
            <person name="Henrissat B."/>
            <person name="Kuo A."/>
            <person name="Liang C."/>
            <person name="Lipzen A."/>
            <person name="Lutzoni F."/>
            <person name="Magnuson J."/>
            <person name="Mondo S."/>
            <person name="Nolan M."/>
            <person name="Ohm R."/>
            <person name="Pangilinan J."/>
            <person name="Park H.-J."/>
            <person name="Ramirez L."/>
            <person name="Alfaro M."/>
            <person name="Sun H."/>
            <person name="Tritt A."/>
            <person name="Yoshinaga Y."/>
            <person name="Zwiers L.-H."/>
            <person name="Turgeon B."/>
            <person name="Goodwin S."/>
            <person name="Spatafora J."/>
            <person name="Crous P."/>
            <person name="Grigoriev I."/>
        </authorList>
    </citation>
    <scope>NUCLEOTIDE SEQUENCE</scope>
    <source>
        <strain evidence="2">CBS 262.69</strain>
    </source>
</reference>
<feature type="compositionally biased region" description="Basic and acidic residues" evidence="1">
    <location>
        <begin position="566"/>
        <end position="577"/>
    </location>
</feature>
<sequence>MPRRLPLPTVSAITDLLPRPRLIARHIFPSYATPPFEPTPGSTVSVFREIQRRRLEREAAIRANSSYYSQLPNPPRAVKTAAAYASHAVSIASAVPLPRLDEGVMSLGVNLEPRNVAFQSLIMAGVLVLPPAPGTVGGLVSDIASSVKTLGLGLGHVASRAGKKLAGGMAKARRFACGVDARVNKRMAAITSPRRLRRTGLWERFTTRAMCQLDGVLSFSLWAGIESASEAAGAAEWYVSFMLTPVYRELEMVRAEKAATLAALAAEKARVRKARKVRLLLPDVEEPVRPADPLPEAYVPPEWDPEYPDEFDELMSWEITGGPNRAQKFILEKQAQIERQGYSRYWSKWTIDFDQARSLGYRKLAPQWVIDANIVPGRGRVYPISEWDDQEDSDDDTYHTGDSNAKEMADLASALDSVSFGGDGGDPMEIDDPMDIDDPAVMDAPMDGDTVRENEGEPAVASDSLGPDWSEALVALNQIGLKNERELNGRVKDEEPEEEEPQGSGMWPPAHMVKLNWDFPAFVPFDEVPLSQIRYEDVRCHPREDTKIHGPATRKLPPGHGLLADTPKDPPEKPWEG</sequence>
<organism evidence="2 3">
    <name type="scientific">Trichodelitschia bisporula</name>
    <dbReference type="NCBI Taxonomy" id="703511"/>
    <lineage>
        <taxon>Eukaryota</taxon>
        <taxon>Fungi</taxon>
        <taxon>Dikarya</taxon>
        <taxon>Ascomycota</taxon>
        <taxon>Pezizomycotina</taxon>
        <taxon>Dothideomycetes</taxon>
        <taxon>Dothideomycetes incertae sedis</taxon>
        <taxon>Phaeotrichales</taxon>
        <taxon>Phaeotrichaceae</taxon>
        <taxon>Trichodelitschia</taxon>
    </lineage>
</organism>
<keyword evidence="3" id="KW-1185">Reference proteome</keyword>
<dbReference type="Proteomes" id="UP000799640">
    <property type="component" value="Unassembled WGS sequence"/>
</dbReference>
<evidence type="ECO:0000313" key="2">
    <source>
        <dbReference type="EMBL" id="KAF2398932.1"/>
    </source>
</evidence>
<gene>
    <name evidence="2" type="ORF">EJ06DRAFT_523094</name>
</gene>
<name>A0A6G1HSF6_9PEZI</name>
<feature type="region of interest" description="Disordered" evidence="1">
    <location>
        <begin position="544"/>
        <end position="577"/>
    </location>
</feature>
<evidence type="ECO:0000256" key="1">
    <source>
        <dbReference type="SAM" id="MobiDB-lite"/>
    </source>
</evidence>
<proteinExistence type="predicted"/>
<dbReference type="EMBL" id="ML996699">
    <property type="protein sequence ID" value="KAF2398932.1"/>
    <property type="molecule type" value="Genomic_DNA"/>
</dbReference>
<dbReference type="AlphaFoldDB" id="A0A6G1HSF6"/>
<evidence type="ECO:0000313" key="3">
    <source>
        <dbReference type="Proteomes" id="UP000799640"/>
    </source>
</evidence>